<dbReference type="Pfam" id="PF00271">
    <property type="entry name" value="Helicase_C"/>
    <property type="match status" value="1"/>
</dbReference>
<evidence type="ECO:0000256" key="5">
    <source>
        <dbReference type="ARBA" id="ARBA00022801"/>
    </source>
</evidence>
<keyword evidence="5 13" id="KW-0378">Hydrolase</keyword>
<dbReference type="GO" id="GO:0005524">
    <property type="term" value="F:ATP binding"/>
    <property type="evidence" value="ECO:0007669"/>
    <property type="project" value="UniProtKB-UniRule"/>
</dbReference>
<gene>
    <name evidence="13" type="primary">mfd</name>
    <name evidence="16" type="ORF">SAMN05216454_1039</name>
</gene>
<dbReference type="Gene3D" id="3.40.50.11180">
    <property type="match status" value="1"/>
</dbReference>
<dbReference type="Pfam" id="PF17757">
    <property type="entry name" value="UvrB_inter"/>
    <property type="match status" value="1"/>
</dbReference>
<dbReference type="GO" id="GO:0016787">
    <property type="term" value="F:hydrolase activity"/>
    <property type="evidence" value="ECO:0007669"/>
    <property type="project" value="UniProtKB-KW"/>
</dbReference>
<dbReference type="PROSITE" id="PS51194">
    <property type="entry name" value="HELICASE_CTER"/>
    <property type="match status" value="1"/>
</dbReference>
<dbReference type="SUPFAM" id="SSF141259">
    <property type="entry name" value="CarD-like"/>
    <property type="match status" value="1"/>
</dbReference>
<dbReference type="GO" id="GO:0003684">
    <property type="term" value="F:damaged DNA binding"/>
    <property type="evidence" value="ECO:0007669"/>
    <property type="project" value="InterPro"/>
</dbReference>
<evidence type="ECO:0000256" key="3">
    <source>
        <dbReference type="ARBA" id="ARBA00022741"/>
    </source>
</evidence>
<evidence type="ECO:0000256" key="6">
    <source>
        <dbReference type="ARBA" id="ARBA00022806"/>
    </source>
</evidence>
<sequence length="1135" mass="130075">MEDVLVSPLKNSPEYNGILDAISERDGNIQVNGLVPGSKVNIAYSIYKDTSKQMLYVAKTEYEAKKVYEELNVYMKNKVEFLGTNEILFYSLDARDRKVDARRLKTYFRLFKKEKIIVVTSMDALAKKYVPKSIIMDNVFDLKIGQVMDIEELSNKLVHLGYQRVSKVEGFGQFSIRGGIVDIFTLLYDYPIRLEFFDDEVDSIRQFDIYTQKSIDKMKKVTVTPSREFIFPKDVSKGVENIRKEVVDSTDDDVLRNIEKIENKEYFDGLENYVEYLFEDKTESLVQYLNKDAIVIVDDVAHCKERYRNLMSEFKDNYTLNLERGLALKTQGQLLFSLHDIIYKLEKRVGIFNSLLSKSISDINVKHTFTMDSREIPGYNGRLEIFVEEVKRLRHSGYKILVATATSERAKKVHTLLSENGIDSIYTTKRDLEIKTSQIVVLGANISVGFQYPKIKFQVITDKEMVGANKAGVKKKKKKKQKNAAKIDSFLELKVGDYVVHENSGIGKYTGINQVSVGGIKKDYLKIVYQGGDSLYVPIDQMDKVQKYIGGDVEKVKLNKLGGNEWIKAKRKVKKEIDDMTKELIDLYAKRESRKGYKYSKDTPWQKEFEDKFPFQETDDQLKAIKETKKDMESSKVMDRLVCGDVGYGKTEVAIRAVFKAVTDGKQVAVLVPTTILAQQHFNTFTERFEGYPIRVEVLSRFRTAKQQKEIIEDAKKGLVDVLIGTHRIVSKDIDMPRLGLVVVDEEQRFGVKHKESLKKIKANVDVLTLSATPIPRTLHMSLSGIRDMSIIEEPPQERYPVMTYVIEARDSVIQDEIHRELARGGQVFFVYNRVEGIAEMAARIKRLVPDARIGVAHGRMSAKELENTVLSFLSKEFDVLVCTTIIETGIDIANANTMIIYDADKMGLAQLYQLRGRVGRSSRQGYAYLMYEKNKVLSEVAEKRLKSIKEFTEFGSGFKIAMRDLEIRGAGDVLGAQQHGHMAVIGYELYVKMLNEAISKIKGEEIVEDIDVEINLNVSAYIPSDYIQDEVTKLEMYKKIATIDSKEDMYEIQEELEDRFSDIPKETQTLLNIAYIKSLCKRLKIDKVKQSGQIIDLEPLTKYETKEVNGHEIVMELEDMLEGIYKRQKAKKQN</sequence>
<dbReference type="GO" id="GO:0000716">
    <property type="term" value="P:transcription-coupled nucleotide-excision repair, DNA damage recognition"/>
    <property type="evidence" value="ECO:0007669"/>
    <property type="project" value="UniProtKB-UniRule"/>
</dbReference>
<keyword evidence="9 13" id="KW-0234">DNA repair</keyword>
<dbReference type="InterPro" id="IPR014001">
    <property type="entry name" value="Helicase_ATP-bd"/>
</dbReference>
<dbReference type="PROSITE" id="PS51192">
    <property type="entry name" value="HELICASE_ATP_BIND_1"/>
    <property type="match status" value="1"/>
</dbReference>
<evidence type="ECO:0000256" key="8">
    <source>
        <dbReference type="ARBA" id="ARBA00023125"/>
    </source>
</evidence>
<dbReference type="AlphaFoldDB" id="A0A1H8G1P3"/>
<evidence type="ECO:0000256" key="2">
    <source>
        <dbReference type="ARBA" id="ARBA00022490"/>
    </source>
</evidence>
<dbReference type="Proteomes" id="UP000199512">
    <property type="component" value="Unassembled WGS sequence"/>
</dbReference>
<dbReference type="SUPFAM" id="SSF143517">
    <property type="entry name" value="TRCF domain-like"/>
    <property type="match status" value="1"/>
</dbReference>
<evidence type="ECO:0000313" key="17">
    <source>
        <dbReference type="Proteomes" id="UP000199512"/>
    </source>
</evidence>
<dbReference type="SUPFAM" id="SSF52540">
    <property type="entry name" value="P-loop containing nucleoside triphosphate hydrolases"/>
    <property type="match status" value="4"/>
</dbReference>
<accession>A0A1H8G1P3</accession>
<evidence type="ECO:0000256" key="12">
    <source>
        <dbReference type="ARBA" id="ARBA00070128"/>
    </source>
</evidence>
<organism evidence="16 17">
    <name type="scientific">Peptostreptococcus russellii</name>
    <dbReference type="NCBI Taxonomy" id="215200"/>
    <lineage>
        <taxon>Bacteria</taxon>
        <taxon>Bacillati</taxon>
        <taxon>Bacillota</taxon>
        <taxon>Clostridia</taxon>
        <taxon>Peptostreptococcales</taxon>
        <taxon>Peptostreptococcaceae</taxon>
        <taxon>Peptostreptococcus</taxon>
    </lineage>
</organism>
<dbReference type="GO" id="GO:0003678">
    <property type="term" value="F:DNA helicase activity"/>
    <property type="evidence" value="ECO:0007669"/>
    <property type="project" value="TreeGrafter"/>
</dbReference>
<keyword evidence="6" id="KW-0347">Helicase</keyword>
<dbReference type="PANTHER" id="PTHR47964:SF1">
    <property type="entry name" value="ATP-DEPENDENT DNA HELICASE HOMOLOG RECG, CHLOROPLASTIC"/>
    <property type="match status" value="1"/>
</dbReference>
<dbReference type="InterPro" id="IPR001650">
    <property type="entry name" value="Helicase_C-like"/>
</dbReference>
<dbReference type="InterPro" id="IPR027417">
    <property type="entry name" value="P-loop_NTPase"/>
</dbReference>
<dbReference type="InterPro" id="IPR005118">
    <property type="entry name" value="TRCF_C"/>
</dbReference>
<evidence type="ECO:0000256" key="13">
    <source>
        <dbReference type="HAMAP-Rule" id="MF_00969"/>
    </source>
</evidence>
<comment type="similarity">
    <text evidence="11 13">In the C-terminal section; belongs to the helicase family. RecG subfamily.</text>
</comment>
<feature type="domain" description="Helicase C-terminal" evidence="15">
    <location>
        <begin position="806"/>
        <end position="967"/>
    </location>
</feature>
<dbReference type="Pfam" id="PF02559">
    <property type="entry name" value="CarD_TRCF_RID"/>
    <property type="match status" value="1"/>
</dbReference>
<dbReference type="PANTHER" id="PTHR47964">
    <property type="entry name" value="ATP-DEPENDENT DNA HELICASE HOMOLOG RECG, CHLOROPLASTIC"/>
    <property type="match status" value="1"/>
</dbReference>
<dbReference type="SMART" id="SM00982">
    <property type="entry name" value="TRCF"/>
    <property type="match status" value="1"/>
</dbReference>
<evidence type="ECO:0000256" key="9">
    <source>
        <dbReference type="ARBA" id="ARBA00023204"/>
    </source>
</evidence>
<keyword evidence="2 13" id="KW-0963">Cytoplasm</keyword>
<dbReference type="InterPro" id="IPR037235">
    <property type="entry name" value="TRCF-like_C_D7"/>
</dbReference>
<dbReference type="CDD" id="cd17991">
    <property type="entry name" value="DEXHc_TRCF"/>
    <property type="match status" value="1"/>
</dbReference>
<dbReference type="OrthoDB" id="9804325at2"/>
<dbReference type="Gene3D" id="3.90.1150.50">
    <property type="entry name" value="Transcription-repair-coupling factor, D7 domain"/>
    <property type="match status" value="1"/>
</dbReference>
<dbReference type="Gene3D" id="3.30.2060.10">
    <property type="entry name" value="Penicillin-binding protein 1b domain"/>
    <property type="match status" value="1"/>
</dbReference>
<keyword evidence="8 13" id="KW-0238">DNA-binding</keyword>
<dbReference type="Pfam" id="PF00270">
    <property type="entry name" value="DEAD"/>
    <property type="match status" value="1"/>
</dbReference>
<evidence type="ECO:0000259" key="14">
    <source>
        <dbReference type="PROSITE" id="PS51192"/>
    </source>
</evidence>
<evidence type="ECO:0000256" key="10">
    <source>
        <dbReference type="ARBA" id="ARBA00061104"/>
    </source>
</evidence>
<reference evidence="16 17" key="1">
    <citation type="submission" date="2016-10" db="EMBL/GenBank/DDBJ databases">
        <authorList>
            <person name="de Groot N.N."/>
        </authorList>
    </citation>
    <scope>NUCLEOTIDE SEQUENCE [LARGE SCALE GENOMIC DNA]</scope>
    <source>
        <strain evidence="16 17">Calf135</strain>
    </source>
</reference>
<dbReference type="Gene3D" id="2.40.10.170">
    <property type="match status" value="1"/>
</dbReference>
<dbReference type="InterPro" id="IPR041471">
    <property type="entry name" value="UvrB_inter"/>
</dbReference>
<comment type="similarity">
    <text evidence="10 13">In the N-terminal section; belongs to the UvrB family.</text>
</comment>
<comment type="function">
    <text evidence="13">Couples transcription and DNA repair by recognizing RNA polymerase (RNAP) stalled at DNA lesions. Mediates ATP-dependent release of RNAP and its truncated transcript from the DNA, and recruitment of nucleotide excision repair machinery to the damaged site.</text>
</comment>
<protein>
    <recommendedName>
        <fullName evidence="12 13">Transcription-repair-coupling factor</fullName>
        <shortName evidence="13">TRCF</shortName>
        <ecNumber evidence="13">3.6.4.-</ecNumber>
    </recommendedName>
</protein>
<dbReference type="SMART" id="SM00490">
    <property type="entry name" value="HELICc"/>
    <property type="match status" value="1"/>
</dbReference>
<evidence type="ECO:0000256" key="1">
    <source>
        <dbReference type="ARBA" id="ARBA00004496"/>
    </source>
</evidence>
<evidence type="ECO:0000256" key="11">
    <source>
        <dbReference type="ARBA" id="ARBA00061399"/>
    </source>
</evidence>
<evidence type="ECO:0000259" key="15">
    <source>
        <dbReference type="PROSITE" id="PS51194"/>
    </source>
</evidence>
<proteinExistence type="inferred from homology"/>
<keyword evidence="3 13" id="KW-0547">Nucleotide-binding</keyword>
<dbReference type="InterPro" id="IPR047112">
    <property type="entry name" value="RecG/Mfd"/>
</dbReference>
<keyword evidence="17" id="KW-1185">Reference proteome</keyword>
<keyword evidence="4 13" id="KW-0227">DNA damage</keyword>
<dbReference type="SMART" id="SM00487">
    <property type="entry name" value="DEXDc"/>
    <property type="match status" value="1"/>
</dbReference>
<dbReference type="FunFam" id="3.40.50.300:FF:000546">
    <property type="entry name" value="Transcription-repair-coupling factor"/>
    <property type="match status" value="1"/>
</dbReference>
<dbReference type="InterPro" id="IPR036101">
    <property type="entry name" value="CarD-like/TRCF_RID_sf"/>
</dbReference>
<dbReference type="GO" id="GO:0006355">
    <property type="term" value="P:regulation of DNA-templated transcription"/>
    <property type="evidence" value="ECO:0007669"/>
    <property type="project" value="UniProtKB-UniRule"/>
</dbReference>
<name>A0A1H8G1P3_9FIRM</name>
<dbReference type="NCBIfam" id="TIGR00580">
    <property type="entry name" value="mfd"/>
    <property type="match status" value="1"/>
</dbReference>
<feature type="domain" description="Helicase ATP-binding" evidence="14">
    <location>
        <begin position="631"/>
        <end position="792"/>
    </location>
</feature>
<dbReference type="STRING" id="215200.SAMN05216454_1039"/>
<dbReference type="HAMAP" id="MF_00969">
    <property type="entry name" value="TRCF"/>
    <property type="match status" value="1"/>
</dbReference>
<dbReference type="Pfam" id="PF03461">
    <property type="entry name" value="TRCF"/>
    <property type="match status" value="1"/>
</dbReference>
<dbReference type="SMART" id="SM01058">
    <property type="entry name" value="CarD_TRCF"/>
    <property type="match status" value="1"/>
</dbReference>
<dbReference type="EC" id="3.6.4.-" evidence="13"/>
<evidence type="ECO:0000313" key="16">
    <source>
        <dbReference type="EMBL" id="SEN37427.1"/>
    </source>
</evidence>
<dbReference type="GO" id="GO:0005737">
    <property type="term" value="C:cytoplasm"/>
    <property type="evidence" value="ECO:0007669"/>
    <property type="project" value="UniProtKB-SubCell"/>
</dbReference>
<dbReference type="RefSeq" id="WP_091974369.1">
    <property type="nucleotide sequence ID" value="NZ_FODF01000003.1"/>
</dbReference>
<dbReference type="InterPro" id="IPR003711">
    <property type="entry name" value="CarD-like/TRCF_RID"/>
</dbReference>
<evidence type="ECO:0000256" key="4">
    <source>
        <dbReference type="ARBA" id="ARBA00022763"/>
    </source>
</evidence>
<evidence type="ECO:0000256" key="7">
    <source>
        <dbReference type="ARBA" id="ARBA00022840"/>
    </source>
</evidence>
<comment type="subcellular location">
    <subcellularLocation>
        <location evidence="1 13">Cytoplasm</location>
    </subcellularLocation>
</comment>
<dbReference type="EMBL" id="FODF01000003">
    <property type="protein sequence ID" value="SEN37427.1"/>
    <property type="molecule type" value="Genomic_DNA"/>
</dbReference>
<dbReference type="InterPro" id="IPR011545">
    <property type="entry name" value="DEAD/DEAH_box_helicase_dom"/>
</dbReference>
<keyword evidence="7 13" id="KW-0067">ATP-binding</keyword>
<dbReference type="InterPro" id="IPR004576">
    <property type="entry name" value="Mfd"/>
</dbReference>
<dbReference type="Gene3D" id="3.40.50.300">
    <property type="entry name" value="P-loop containing nucleotide triphosphate hydrolases"/>
    <property type="match status" value="2"/>
</dbReference>